<dbReference type="Gene3D" id="1.10.530.10">
    <property type="match status" value="1"/>
</dbReference>
<feature type="compositionally biased region" description="Low complexity" evidence="1">
    <location>
        <begin position="591"/>
        <end position="626"/>
    </location>
</feature>
<accession>A0A437PA17</accession>
<comment type="caution">
    <text evidence="3">The sequence shown here is derived from an EMBL/GenBank/DDBJ whole genome shotgun (WGS) entry which is preliminary data.</text>
</comment>
<evidence type="ECO:0000256" key="1">
    <source>
        <dbReference type="SAM" id="MobiDB-lite"/>
    </source>
</evidence>
<dbReference type="InterPro" id="IPR051425">
    <property type="entry name" value="Formin_Homology"/>
</dbReference>
<dbReference type="Pfam" id="PF05257">
    <property type="entry name" value="CHAP"/>
    <property type="match status" value="1"/>
</dbReference>
<evidence type="ECO:0000259" key="2">
    <source>
        <dbReference type="Pfam" id="PF05257"/>
    </source>
</evidence>
<feature type="compositionally biased region" description="Pro residues" evidence="1">
    <location>
        <begin position="564"/>
        <end position="577"/>
    </location>
</feature>
<feature type="domain" description="Peptidase C51" evidence="2">
    <location>
        <begin position="799"/>
        <end position="874"/>
    </location>
</feature>
<feature type="region of interest" description="Disordered" evidence="1">
    <location>
        <begin position="522"/>
        <end position="644"/>
    </location>
</feature>
<dbReference type="OrthoDB" id="5395100at2"/>
<feature type="region of interest" description="Disordered" evidence="1">
    <location>
        <begin position="295"/>
        <end position="315"/>
    </location>
</feature>
<feature type="compositionally biased region" description="Low complexity" evidence="1">
    <location>
        <begin position="524"/>
        <end position="548"/>
    </location>
</feature>
<dbReference type="PANTHER" id="PTHR45725:SF18">
    <property type="entry name" value="ORC1-LIKE AAA ATPASE DOMAIN-CONTAINING PROTEIN"/>
    <property type="match status" value="1"/>
</dbReference>
<dbReference type="EMBL" id="SACP01000007">
    <property type="protein sequence ID" value="RVU19132.1"/>
    <property type="molecule type" value="Genomic_DNA"/>
</dbReference>
<reference evidence="3 4" key="1">
    <citation type="submission" date="2019-01" db="EMBL/GenBank/DDBJ databases">
        <authorList>
            <person name="Chen W.-M."/>
        </authorList>
    </citation>
    <scope>NUCLEOTIDE SEQUENCE [LARGE SCALE GENOMIC DNA]</scope>
    <source>
        <strain evidence="3 4">TER-1</strain>
    </source>
</reference>
<protein>
    <submittedName>
        <fullName evidence="3">CHAP domain-containing protein</fullName>
    </submittedName>
</protein>
<dbReference type="InterPro" id="IPR007921">
    <property type="entry name" value="CHAP_dom"/>
</dbReference>
<feature type="compositionally biased region" description="Low complexity" evidence="1">
    <location>
        <begin position="633"/>
        <end position="644"/>
    </location>
</feature>
<dbReference type="PANTHER" id="PTHR45725">
    <property type="entry name" value="FORMIN HOMOLOGY 2 FAMILY MEMBER"/>
    <property type="match status" value="1"/>
</dbReference>
<sequence length="1253" mass="132279">MARAPYRGVELTEALRPVASPVDTFVTAQAPSRDTNLQDLARSLSGLGGSLQSFVQKRDAEAEEADRLRGEAAFYSQTEQGFAAGVASDAVPAQSSPAFLRGFKQAQGNVAGGQLQEQLAAAYDAWPEKTSTDPNAFNGFLTGFLKDKIKTQDGDVLRGLLPHVRQASANLQQRHIGDVSRAAKEGFATALSARGEQVLDAADTAGLASKKGTDYVGAFGELEAIRADGLKKGLSETDLDTKLIDTVTTAAITKRDPKLLGFLDRKVPGKDYTWANTPYGRDQRQKTIDTLETMGRRSIQEDEKRRREEKAAAKDDVTRDTILAITKDPRAPLPEALLARGEKVDPDFRINAIRWRDEVGKGERTSDPEALLAVTTDIINGGGLQRVQQGIRDGVFRNRADLEHAFKFAEGMKTEGPKLEEMLRVGTAKTIIDTLKKQTAVEKDASKLLFDDGSMSREGLQATSDYKQALMSWLLENPRATSLEREKAAQTIGAAFLDRLKQPEGPMSTTYYDRTGLDTANTFGAAAPPGGSAPVAAQAPAPGDTPQGRVPPPPPRGTVTRPNPLAPPPQQPAPQPGGLPAVDDFGRPLEAVQPAAPSQPAGPAQGQPQATTAPAPALPVAPQARPAAPPAAAPATPAPTSEAAQGWFQGLAPETRAALEQMATAQKKPLPAVVDDAFRRAVAAGRVKAPVAPAAPALGRQSEGPRAPDGTPIEPASLPSSPKTEEVGRAFSRAIEGAYVGSVTSDGTSAIVNGHTFTGTTTPDQVARRFEGFGEANPQHRQALTAFLSKSAGQTIDPVKVPWCAAFVDAVLDASGKTKRGSLRAVDFLDYGTGTAQPTRGDVVVFKSMAAGSTGHVGFVVGIEGDRVRYIAGNDDNRVQEDTLPLSKVAGFRRPPEAGTPTAFAPSREVAERFASVLGATAQPAGGYASRELQADPRAARILDFVAGPESGGNYNAVFGNAGATEDLSKRTLDQTIAWSRDRGTASSATGRFQFMAGTLEGLKKELGLSGREAFTPELQDRMALALLNRRGYRDFATGKLGTEDFANELAKEWAALPNFTTGRSHYAGDGVNKALVSPSQVRAALEGTGAFPGSRLARAAQTLTSAVSGSGVAGRIRGMFSRPAALPSTPPASDPYANAPAGQAARLRETNPDPVGNSETVLAQVPPQLAEVIRKAQSDNPRRRFVVVRSGDGEGAEVYPVDAEGRVVFEPGQQQAAMSAIRLAADQLGVGVNLQGLREGRPRVALAQTRRA</sequence>
<feature type="region of interest" description="Disordered" evidence="1">
    <location>
        <begin position="693"/>
        <end position="727"/>
    </location>
</feature>
<dbReference type="AlphaFoldDB" id="A0A437PA17"/>
<dbReference type="RefSeq" id="WP_127728569.1">
    <property type="nucleotide sequence ID" value="NZ_SACP01000007.1"/>
</dbReference>
<dbReference type="InterPro" id="IPR038765">
    <property type="entry name" value="Papain-like_cys_pep_sf"/>
</dbReference>
<dbReference type="SUPFAM" id="SSF54001">
    <property type="entry name" value="Cysteine proteinases"/>
    <property type="match status" value="1"/>
</dbReference>
<gene>
    <name evidence="3" type="ORF">EOE48_09595</name>
</gene>
<dbReference type="Proteomes" id="UP000286997">
    <property type="component" value="Unassembled WGS sequence"/>
</dbReference>
<evidence type="ECO:0000313" key="3">
    <source>
        <dbReference type="EMBL" id="RVU19132.1"/>
    </source>
</evidence>
<dbReference type="Gene3D" id="3.90.1720.10">
    <property type="entry name" value="endopeptidase domain like (from Nostoc punctiforme)"/>
    <property type="match status" value="1"/>
</dbReference>
<organism evidence="3 4">
    <name type="scientific">Methylobacterium oryzihabitans</name>
    <dbReference type="NCBI Taxonomy" id="2499852"/>
    <lineage>
        <taxon>Bacteria</taxon>
        <taxon>Pseudomonadati</taxon>
        <taxon>Pseudomonadota</taxon>
        <taxon>Alphaproteobacteria</taxon>
        <taxon>Hyphomicrobiales</taxon>
        <taxon>Methylobacteriaceae</taxon>
        <taxon>Methylobacterium</taxon>
    </lineage>
</organism>
<keyword evidence="4" id="KW-1185">Reference proteome</keyword>
<dbReference type="InterPro" id="IPR023346">
    <property type="entry name" value="Lysozyme-like_dom_sf"/>
</dbReference>
<dbReference type="SUPFAM" id="SSF53955">
    <property type="entry name" value="Lysozyme-like"/>
    <property type="match status" value="1"/>
</dbReference>
<name>A0A437PA17_9HYPH</name>
<evidence type="ECO:0000313" key="4">
    <source>
        <dbReference type="Proteomes" id="UP000286997"/>
    </source>
</evidence>
<proteinExistence type="predicted"/>
<feature type="region of interest" description="Disordered" evidence="1">
    <location>
        <begin position="1123"/>
        <end position="1158"/>
    </location>
</feature>